<name>A0A0K9XFV9_9ACTN</name>
<gene>
    <name evidence="2" type="ORF">AC230_12155</name>
</gene>
<evidence type="ECO:0000256" key="1">
    <source>
        <dbReference type="SAM" id="MobiDB-lite"/>
    </source>
</evidence>
<feature type="region of interest" description="Disordered" evidence="1">
    <location>
        <begin position="81"/>
        <end position="101"/>
    </location>
</feature>
<organism evidence="2 3">
    <name type="scientific">Streptomyces caatingaensis</name>
    <dbReference type="NCBI Taxonomy" id="1678637"/>
    <lineage>
        <taxon>Bacteria</taxon>
        <taxon>Bacillati</taxon>
        <taxon>Actinomycetota</taxon>
        <taxon>Actinomycetes</taxon>
        <taxon>Kitasatosporales</taxon>
        <taxon>Streptomycetaceae</taxon>
        <taxon>Streptomyces</taxon>
    </lineage>
</organism>
<evidence type="ECO:0000313" key="3">
    <source>
        <dbReference type="Proteomes" id="UP000037288"/>
    </source>
</evidence>
<proteinExistence type="predicted"/>
<protein>
    <submittedName>
        <fullName evidence="2">Uncharacterized protein</fullName>
    </submittedName>
</protein>
<dbReference type="Proteomes" id="UP000037288">
    <property type="component" value="Unassembled WGS sequence"/>
</dbReference>
<comment type="caution">
    <text evidence="2">The sequence shown here is derived from an EMBL/GenBank/DDBJ whole genome shotgun (WGS) entry which is preliminary data.</text>
</comment>
<keyword evidence="3" id="KW-1185">Reference proteome</keyword>
<reference evidence="3" key="1">
    <citation type="submission" date="2015-07" db="EMBL/GenBank/DDBJ databases">
        <title>Draft genome sequence of Streptomyces sp. CMAA 1322, a bacterium isolated from Caatinga biome, from dry forest semiarid of Brazil.</title>
        <authorList>
            <person name="Santos S.N."/>
            <person name="Gacesa R."/>
            <person name="Taketani R.G."/>
            <person name="Long P.F."/>
            <person name="Melo I.S."/>
        </authorList>
    </citation>
    <scope>NUCLEOTIDE SEQUENCE [LARGE SCALE GENOMIC DNA]</scope>
    <source>
        <strain evidence="3">CMAA 1322</strain>
    </source>
</reference>
<evidence type="ECO:0000313" key="2">
    <source>
        <dbReference type="EMBL" id="KNB52294.1"/>
    </source>
</evidence>
<feature type="region of interest" description="Disordered" evidence="1">
    <location>
        <begin position="25"/>
        <end position="59"/>
    </location>
</feature>
<feature type="compositionally biased region" description="Low complexity" evidence="1">
    <location>
        <begin position="29"/>
        <end position="52"/>
    </location>
</feature>
<accession>A0A0K9XFV9</accession>
<sequence>MWRGSARRTRAPLAFRVIAAVSSASPRPVRACAGSASGSGTSSTRGVRASGRPASNSRERTDCWLPVSSCARRALADVAGIHTSGCGPTPPTGLTPDELPRAHSPYWVRKASTVSADPAL</sequence>
<dbReference type="AlphaFoldDB" id="A0A0K9XFV9"/>
<dbReference type="EMBL" id="LFXA01000007">
    <property type="protein sequence ID" value="KNB52294.1"/>
    <property type="molecule type" value="Genomic_DNA"/>
</dbReference>